<dbReference type="InterPro" id="IPR011527">
    <property type="entry name" value="ABC1_TM_dom"/>
</dbReference>
<feature type="domain" description="ABC transmembrane type-1" evidence="9">
    <location>
        <begin position="52"/>
        <end position="334"/>
    </location>
</feature>
<dbReference type="PROSITE" id="PS50893">
    <property type="entry name" value="ABC_TRANSPORTER_2"/>
    <property type="match status" value="1"/>
</dbReference>
<accession>A0A0F6R138</accession>
<dbReference type="Proteomes" id="UP000271380">
    <property type="component" value="Chromosome"/>
</dbReference>
<dbReference type="InterPro" id="IPR003593">
    <property type="entry name" value="AAA+_ATPase"/>
</dbReference>
<keyword evidence="5 7" id="KW-1133">Transmembrane helix</keyword>
<evidence type="ECO:0000256" key="1">
    <source>
        <dbReference type="ARBA" id="ARBA00004651"/>
    </source>
</evidence>
<dbReference type="Pfam" id="PF00005">
    <property type="entry name" value="ABC_tran"/>
    <property type="match status" value="1"/>
</dbReference>
<dbReference type="SMART" id="SM00382">
    <property type="entry name" value="AAA"/>
    <property type="match status" value="1"/>
</dbReference>
<feature type="domain" description="ABC transporter" evidence="8">
    <location>
        <begin position="410"/>
        <end position="646"/>
    </location>
</feature>
<feature type="transmembrane region" description="Helical" evidence="7">
    <location>
        <begin position="189"/>
        <end position="208"/>
    </location>
</feature>
<evidence type="ECO:0000256" key="2">
    <source>
        <dbReference type="ARBA" id="ARBA00022692"/>
    </source>
</evidence>
<dbReference type="Gene3D" id="3.40.50.300">
    <property type="entry name" value="P-loop containing nucleotide triphosphate hydrolases"/>
    <property type="match status" value="1"/>
</dbReference>
<dbReference type="PROSITE" id="PS50929">
    <property type="entry name" value="ABC_TM1F"/>
    <property type="match status" value="1"/>
</dbReference>
<keyword evidence="6 7" id="KW-0472">Membrane</keyword>
<protein>
    <submittedName>
        <fullName evidence="11">ABC transport system</fullName>
        <ecNumber evidence="11">3.6.3.-</ecNumber>
    </submittedName>
    <submittedName>
        <fullName evidence="10">ABC-type multidrug transport system, ATPase and permease component</fullName>
    </submittedName>
</protein>
<evidence type="ECO:0000313" key="13">
    <source>
        <dbReference type="Proteomes" id="UP000271380"/>
    </source>
</evidence>
<dbReference type="InterPro" id="IPR017871">
    <property type="entry name" value="ABC_transporter-like_CS"/>
</dbReference>
<evidence type="ECO:0000259" key="9">
    <source>
        <dbReference type="PROSITE" id="PS50929"/>
    </source>
</evidence>
<evidence type="ECO:0000256" key="4">
    <source>
        <dbReference type="ARBA" id="ARBA00022840"/>
    </source>
</evidence>
<dbReference type="Proteomes" id="UP000033457">
    <property type="component" value="Chromosome"/>
</dbReference>
<dbReference type="HOGENOM" id="CLU_000604_84_9_11"/>
<dbReference type="Gene3D" id="1.20.1560.10">
    <property type="entry name" value="ABC transporter type 1, transmembrane domain"/>
    <property type="match status" value="1"/>
</dbReference>
<dbReference type="GO" id="GO:0015421">
    <property type="term" value="F:ABC-type oligopeptide transporter activity"/>
    <property type="evidence" value="ECO:0007669"/>
    <property type="project" value="TreeGrafter"/>
</dbReference>
<dbReference type="STRING" id="35755.UL82_09750"/>
<sequence length="647" mass="70326">MSKDVTPDDQLLVTRPTVKETTHEYKTKRKQAQRALKELMAPVATRILISRVLTIASCIAGVAPYYALTQIGSILLAPGEINTHALQQQGLILIYAFLTQGSLYFLALSITHFADLKLRRIIQDKIIATLARAPLSWFSDTAHGRVRKAIQDDTTQIHMLIAHAPVEYTAAATTPVLLLIYSFSVNWRLGLLSLATLPIYIGLQMFCMKDMGSKTAEMDDKLADISAVAVELTEGIYVLKNFGHTGKVHSRFSAACKAFSTFYWDWCGQLIKASSIAVATISTATLMSIIIGCGLFITKLGWSTVPQVLVCCLIALVLPRTLEVLSNTAWSYQQSGNAALRIIDILNTEQIDYPDTPITQKISPVATPQTVDTNTIDSFVDIMKGDQASSEAFPSHYLDAPTPSTPLGVVEFSNVSYSYRIDNELVTAVSDVSIECKPGTVTTLVGHSGSGKSTLATMLARFSDPELGSITIGGKDLQSFSEQELYSTVSFVLQNPYLQKLSIAELIALSDPDASMQRIRQAAKDAHILQEIDALPRGFDTVLGVDTDLSGGQKQRIAIARALLANTPIIILDEATTATDPDCAAHIQAALNRLARGRTVLAIGHHLESVMGAHQICILDQGRISALGTAEQLAEHPYWKQLKGNLV</sequence>
<dbReference type="InterPro" id="IPR039421">
    <property type="entry name" value="Type_1_exporter"/>
</dbReference>
<dbReference type="SUPFAM" id="SSF52540">
    <property type="entry name" value="P-loop containing nucleoside triphosphate hydrolases"/>
    <property type="match status" value="1"/>
</dbReference>
<evidence type="ECO:0000256" key="7">
    <source>
        <dbReference type="SAM" id="Phobius"/>
    </source>
</evidence>
<comment type="subcellular location">
    <subcellularLocation>
        <location evidence="1">Cell membrane</location>
        <topology evidence="1">Multi-pass membrane protein</topology>
    </subcellularLocation>
</comment>
<evidence type="ECO:0000256" key="6">
    <source>
        <dbReference type="ARBA" id="ARBA00023136"/>
    </source>
</evidence>
<dbReference type="InterPro" id="IPR003439">
    <property type="entry name" value="ABC_transporter-like_ATP-bd"/>
</dbReference>
<evidence type="ECO:0000256" key="5">
    <source>
        <dbReference type="ARBA" id="ARBA00022989"/>
    </source>
</evidence>
<dbReference type="RefSeq" id="WP_232009486.1">
    <property type="nucleotide sequence ID" value="NZ_CP011312.1"/>
</dbReference>
<feature type="transmembrane region" description="Helical" evidence="7">
    <location>
        <begin position="166"/>
        <end position="183"/>
    </location>
</feature>
<reference evidence="11 13" key="2">
    <citation type="submission" date="2018-12" db="EMBL/GenBank/DDBJ databases">
        <authorList>
            <consortium name="Pathogen Informatics"/>
        </authorList>
    </citation>
    <scope>NUCLEOTIDE SEQUENCE [LARGE SCALE GENOMIC DNA]</scope>
    <source>
        <strain evidence="11 13">NCTC949</strain>
    </source>
</reference>
<dbReference type="PANTHER" id="PTHR43394:SF1">
    <property type="entry name" value="ATP-BINDING CASSETTE SUB-FAMILY B MEMBER 10, MITOCHONDRIAL"/>
    <property type="match status" value="1"/>
</dbReference>
<dbReference type="PROSITE" id="PS00211">
    <property type="entry name" value="ABC_TRANSPORTER_1"/>
    <property type="match status" value="1"/>
</dbReference>
<evidence type="ECO:0000256" key="3">
    <source>
        <dbReference type="ARBA" id="ARBA00022741"/>
    </source>
</evidence>
<evidence type="ECO:0000313" key="10">
    <source>
        <dbReference type="EMBL" id="AKE42087.1"/>
    </source>
</evidence>
<feature type="transmembrane region" description="Helical" evidence="7">
    <location>
        <begin position="48"/>
        <end position="68"/>
    </location>
</feature>
<dbReference type="EMBL" id="CP011312">
    <property type="protein sequence ID" value="AKE42087.1"/>
    <property type="molecule type" value="Genomic_DNA"/>
</dbReference>
<feature type="transmembrane region" description="Helical" evidence="7">
    <location>
        <begin position="92"/>
        <end position="114"/>
    </location>
</feature>
<dbReference type="GO" id="GO:0005524">
    <property type="term" value="F:ATP binding"/>
    <property type="evidence" value="ECO:0007669"/>
    <property type="project" value="UniProtKB-KW"/>
</dbReference>
<gene>
    <name evidence="11" type="primary">irtA</name>
    <name evidence="11" type="ORF">NCTC949_00904</name>
    <name evidence="10" type="ORF">UL82_09750</name>
</gene>
<keyword evidence="3" id="KW-0547">Nucleotide-binding</keyword>
<dbReference type="EMBL" id="LR134377">
    <property type="protein sequence ID" value="VEH06011.1"/>
    <property type="molecule type" value="Genomic_DNA"/>
</dbReference>
<organism evidence="10 12">
    <name type="scientific">Corynebacterium kutscheri</name>
    <dbReference type="NCBI Taxonomy" id="35755"/>
    <lineage>
        <taxon>Bacteria</taxon>
        <taxon>Bacillati</taxon>
        <taxon>Actinomycetota</taxon>
        <taxon>Actinomycetes</taxon>
        <taxon>Mycobacteriales</taxon>
        <taxon>Corynebacteriaceae</taxon>
        <taxon>Corynebacterium</taxon>
    </lineage>
</organism>
<dbReference type="PANTHER" id="PTHR43394">
    <property type="entry name" value="ATP-DEPENDENT PERMEASE MDL1, MITOCHONDRIAL"/>
    <property type="match status" value="1"/>
</dbReference>
<dbReference type="AlphaFoldDB" id="A0A0F6R138"/>
<proteinExistence type="predicted"/>
<dbReference type="EC" id="3.6.3.-" evidence="11"/>
<dbReference type="InterPro" id="IPR027417">
    <property type="entry name" value="P-loop_NTPase"/>
</dbReference>
<evidence type="ECO:0000313" key="12">
    <source>
        <dbReference type="Proteomes" id="UP000033457"/>
    </source>
</evidence>
<keyword evidence="4" id="KW-0067">ATP-binding</keyword>
<name>A0A0F6R138_9CORY</name>
<dbReference type="InterPro" id="IPR036640">
    <property type="entry name" value="ABC1_TM_sf"/>
</dbReference>
<evidence type="ECO:0000259" key="8">
    <source>
        <dbReference type="PROSITE" id="PS50893"/>
    </source>
</evidence>
<keyword evidence="12" id="KW-1185">Reference proteome</keyword>
<dbReference type="Pfam" id="PF00664">
    <property type="entry name" value="ABC_membrane"/>
    <property type="match status" value="1"/>
</dbReference>
<reference evidence="10 12" key="1">
    <citation type="journal article" date="2015" name="Genome Announc.">
        <title>Complete Genome Sequence of Corynebacterium kutscheri DSM 20755, a Corynebacterial Type Strain with Remarkably Low G+C Content of Chromosomal DNA.</title>
        <authorList>
            <person name="Ruckert C."/>
            <person name="Albersmeier A."/>
            <person name="Winkler A."/>
            <person name="Tauch A."/>
        </authorList>
    </citation>
    <scope>NUCLEOTIDE SEQUENCE [LARGE SCALE GENOMIC DNA]</scope>
    <source>
        <strain evidence="10 12">DSM 20755</strain>
    </source>
</reference>
<dbReference type="SUPFAM" id="SSF90123">
    <property type="entry name" value="ABC transporter transmembrane region"/>
    <property type="match status" value="1"/>
</dbReference>
<dbReference type="GO" id="GO:0005886">
    <property type="term" value="C:plasma membrane"/>
    <property type="evidence" value="ECO:0007669"/>
    <property type="project" value="UniProtKB-SubCell"/>
</dbReference>
<keyword evidence="2 7" id="KW-0812">Transmembrane</keyword>
<evidence type="ECO:0000313" key="11">
    <source>
        <dbReference type="EMBL" id="VEH06011.1"/>
    </source>
</evidence>
<feature type="transmembrane region" description="Helical" evidence="7">
    <location>
        <begin position="276"/>
        <end position="298"/>
    </location>
</feature>
<keyword evidence="11" id="KW-0378">Hydrolase</keyword>
<dbReference type="GO" id="GO:0016887">
    <property type="term" value="F:ATP hydrolysis activity"/>
    <property type="evidence" value="ECO:0007669"/>
    <property type="project" value="InterPro"/>
</dbReference>
<dbReference type="KEGG" id="cku:UL82_09750"/>